<reference evidence="1 2" key="1">
    <citation type="journal article" date="2020" name="Antonie Van Leeuwenhoek">
        <title>Stenotrophomonas cyclobalanopsidis sp. nov., isolated from the leaf spot disease of Cyclobalanopsis patelliformis.</title>
        <authorList>
            <person name="Bian D.R."/>
            <person name="Xue H."/>
            <person name="Piao C.G."/>
            <person name="Li Y."/>
        </authorList>
    </citation>
    <scope>NUCLEOTIDE SEQUENCE [LARGE SCALE GENOMIC DNA]</scope>
    <source>
        <strain evidence="1 2">TPQG1-4</strain>
    </source>
</reference>
<sequence length="116" mass="12633">MTMPINVRRVRDVRADVRALNCCESIAAVGVCGMCGHRPTWAGAGANGYRAATPQIVSRAYMGDRTSRTRRTRLVPRGFIDFRIPHTPPHSPHMLARARFSALTIFEGNGVGGING</sequence>
<evidence type="ECO:0000313" key="2">
    <source>
        <dbReference type="Proteomes" id="UP000326367"/>
    </source>
</evidence>
<proteinExistence type="predicted"/>
<dbReference type="Proteomes" id="UP000326367">
    <property type="component" value="Unassembled WGS sequence"/>
</dbReference>
<keyword evidence="2" id="KW-1185">Reference proteome</keyword>
<evidence type="ECO:0000313" key="1">
    <source>
        <dbReference type="EMBL" id="KAA9003566.1"/>
    </source>
</evidence>
<accession>A0ABQ6T4F2</accession>
<gene>
    <name evidence="1" type="ORF">FJU31_04105</name>
</gene>
<protein>
    <submittedName>
        <fullName evidence="1">Uncharacterized protein</fullName>
    </submittedName>
</protein>
<dbReference type="EMBL" id="VYKI01000003">
    <property type="protein sequence ID" value="KAA9003566.1"/>
    <property type="molecule type" value="Genomic_DNA"/>
</dbReference>
<organism evidence="1 2">
    <name type="scientific">Stenotrophomonas cyclobalanopsidis</name>
    <dbReference type="NCBI Taxonomy" id="2771362"/>
    <lineage>
        <taxon>Bacteria</taxon>
        <taxon>Pseudomonadati</taxon>
        <taxon>Pseudomonadota</taxon>
        <taxon>Gammaproteobacteria</taxon>
        <taxon>Lysobacterales</taxon>
        <taxon>Lysobacteraceae</taxon>
        <taxon>Stenotrophomonas</taxon>
    </lineage>
</organism>
<comment type="caution">
    <text evidence="1">The sequence shown here is derived from an EMBL/GenBank/DDBJ whole genome shotgun (WGS) entry which is preliminary data.</text>
</comment>
<name>A0ABQ6T4F2_9GAMM</name>